<dbReference type="InterPro" id="IPR005490">
    <property type="entry name" value="LD_TPept_cat_dom"/>
</dbReference>
<dbReference type="SUPFAM" id="SSF55166">
    <property type="entry name" value="Hedgehog/DD-peptidase"/>
    <property type="match status" value="1"/>
</dbReference>
<dbReference type="PANTHER" id="PTHR43126:SF1">
    <property type="entry name" value="D-ALANYL-D-ALANINE DIPEPTIDASE"/>
    <property type="match status" value="1"/>
</dbReference>
<dbReference type="Pfam" id="PF01427">
    <property type="entry name" value="Peptidase_M15"/>
    <property type="match status" value="2"/>
</dbReference>
<keyword evidence="6 9" id="KW-0224">Dipeptidase</keyword>
<feature type="active site" description="Proton donor/acceptor" evidence="9">
    <location>
        <position position="274"/>
    </location>
</feature>
<feature type="binding site" evidence="9">
    <location>
        <position position="277"/>
    </location>
    <ligand>
        <name>Zn(2+)</name>
        <dbReference type="ChEBI" id="CHEBI:29105"/>
        <note>catalytic</note>
    </ligand>
</feature>
<evidence type="ECO:0000256" key="1">
    <source>
        <dbReference type="ARBA" id="ARBA00001362"/>
    </source>
</evidence>
<feature type="binding site" evidence="9">
    <location>
        <position position="192"/>
    </location>
    <ligand>
        <name>Zn(2+)</name>
        <dbReference type="ChEBI" id="CHEBI:29105"/>
        <note>catalytic</note>
    </ligand>
</feature>
<organism evidence="11 12">
    <name type="scientific">Pseudomonas mandelii</name>
    <dbReference type="NCBI Taxonomy" id="75612"/>
    <lineage>
        <taxon>Bacteria</taxon>
        <taxon>Pseudomonadati</taxon>
        <taxon>Pseudomonadota</taxon>
        <taxon>Gammaproteobacteria</taxon>
        <taxon>Pseudomonadales</taxon>
        <taxon>Pseudomonadaceae</taxon>
        <taxon>Pseudomonas</taxon>
    </lineage>
</organism>
<keyword evidence="12" id="KW-1185">Reference proteome</keyword>
<dbReference type="InterPro" id="IPR009045">
    <property type="entry name" value="Zn_M74/Hedgehog-like"/>
</dbReference>
<sequence>MNQPDTGGHGLRSFEASSGLDNHFMRLNLKVRMPSSLPLPVQCPRQPARTWLRSLLLLSAILPGIANAGPRPDNMVYLRTIDPTIEQDIRYASAHNFTGHSLDGYDAAECLLSLDTAQALARVQRALQKQGYGLKVFDCYRPSRAVADMGRFATEPGNPRKAEFYPRVDKQDFWRLGYVARVSNHSRGSTVDLTLIGPKALTADTWIPKAAQVDCTAPYAQRWRDGALDMGTGYDCFDERAHTANPTINATAKENRQRLSSAMEKEGFAGYSKEWWHFTFGGDGAPKSVMDFPITPLSTNEVLDSSHQLIVVTTKNWDDIQGIAQRYERDGASFRKVGDGFAVVVGKNGMAWGKGLGNVEPGEGPVKREGDGKAPAGIFRLGTAFGYDATAATKLPYLALTSTTECVDDRKSERYNELVDGAAIAKDWNSSEQMREEAGYRKGILIEHNTPASPGAGSCIFFHIWRGPASPTLGCTAMDQGDISRLFEWLNPRESPVLVQMPEGEYEQLRERWKLPRR</sequence>
<comment type="function">
    <text evidence="9">Catalyzes hydrolysis of the D-alanyl-D-alanine dipeptide.</text>
</comment>
<feature type="binding site" evidence="9">
    <location>
        <position position="185"/>
    </location>
    <ligand>
        <name>Zn(2+)</name>
        <dbReference type="ChEBI" id="CHEBI:29105"/>
        <note>catalytic</note>
    </ligand>
</feature>
<evidence type="ECO:0000256" key="4">
    <source>
        <dbReference type="ARBA" id="ARBA00022801"/>
    </source>
</evidence>
<comment type="similarity">
    <text evidence="9">Belongs to the peptidase M15D family.</text>
</comment>
<evidence type="ECO:0000256" key="5">
    <source>
        <dbReference type="ARBA" id="ARBA00022833"/>
    </source>
</evidence>
<accession>A0ABY0W3B5</accession>
<dbReference type="Proteomes" id="UP000182476">
    <property type="component" value="Chromosome I"/>
</dbReference>
<feature type="site" description="Transition state stabilizer" evidence="9">
    <location>
        <position position="141"/>
    </location>
</feature>
<name>A0ABY0W3B5_9PSED</name>
<dbReference type="Pfam" id="PF03734">
    <property type="entry name" value="YkuD"/>
    <property type="match status" value="1"/>
</dbReference>
<evidence type="ECO:0000256" key="7">
    <source>
        <dbReference type="ARBA" id="ARBA00023049"/>
    </source>
</evidence>
<keyword evidence="8" id="KW-0961">Cell wall biogenesis/degradation</keyword>
<keyword evidence="7 9" id="KW-0482">Metalloprotease</keyword>
<evidence type="ECO:0000256" key="2">
    <source>
        <dbReference type="ARBA" id="ARBA00022670"/>
    </source>
</evidence>
<dbReference type="Gene3D" id="3.30.1380.10">
    <property type="match status" value="1"/>
</dbReference>
<proteinExistence type="inferred from homology"/>
<dbReference type="PANTHER" id="PTHR43126">
    <property type="entry name" value="D-ALANYL-D-ALANINE DIPEPTIDASE"/>
    <property type="match status" value="1"/>
</dbReference>
<evidence type="ECO:0000259" key="10">
    <source>
        <dbReference type="Pfam" id="PF03734"/>
    </source>
</evidence>
<evidence type="ECO:0000256" key="3">
    <source>
        <dbReference type="ARBA" id="ARBA00022723"/>
    </source>
</evidence>
<dbReference type="InterPro" id="IPR000755">
    <property type="entry name" value="A_A_dipeptidase"/>
</dbReference>
<evidence type="ECO:0000256" key="9">
    <source>
        <dbReference type="HAMAP-Rule" id="MF_01924"/>
    </source>
</evidence>
<comment type="catalytic activity">
    <reaction evidence="1 9">
        <text>D-alanyl-D-alanine + H2O = 2 D-alanine</text>
        <dbReference type="Rhea" id="RHEA:20661"/>
        <dbReference type="ChEBI" id="CHEBI:15377"/>
        <dbReference type="ChEBI" id="CHEBI:57416"/>
        <dbReference type="ChEBI" id="CHEBI:57822"/>
        <dbReference type="EC" id="3.4.13.22"/>
    </reaction>
</comment>
<evidence type="ECO:0000256" key="6">
    <source>
        <dbReference type="ARBA" id="ARBA00022997"/>
    </source>
</evidence>
<dbReference type="EMBL" id="LT629796">
    <property type="protein sequence ID" value="SDU71380.1"/>
    <property type="molecule type" value="Genomic_DNA"/>
</dbReference>
<keyword evidence="2 9" id="KW-0645">Protease</keyword>
<keyword evidence="5 9" id="KW-0862">Zinc</keyword>
<evidence type="ECO:0000256" key="8">
    <source>
        <dbReference type="ARBA" id="ARBA00023316"/>
    </source>
</evidence>
<keyword evidence="4 9" id="KW-0378">Hydrolase</keyword>
<protein>
    <recommendedName>
        <fullName evidence="9">D-alanyl-D-alanine dipeptidase</fullName>
        <shortName evidence="9">D-Ala-D-Ala dipeptidase</shortName>
        <ecNumber evidence="9">3.4.13.22</ecNumber>
    </recommendedName>
</protein>
<dbReference type="HAMAP" id="MF_01924">
    <property type="entry name" value="A_A_dipeptidase"/>
    <property type="match status" value="1"/>
</dbReference>
<reference evidence="11 12" key="1">
    <citation type="submission" date="2016-10" db="EMBL/GenBank/DDBJ databases">
        <authorList>
            <person name="Varghese N."/>
            <person name="Submissions S."/>
        </authorList>
    </citation>
    <scope>NUCLEOTIDE SEQUENCE [LARGE SCALE GENOMIC DNA]</scope>
    <source>
        <strain evidence="11 12">LMG 21607</strain>
    </source>
</reference>
<keyword evidence="3 9" id="KW-0479">Metal-binding</keyword>
<dbReference type="CDD" id="cd14817">
    <property type="entry name" value="D-Ala-D-Ala_dipeptidase_VanX"/>
    <property type="match status" value="1"/>
</dbReference>
<gene>
    <name evidence="9" type="primary">ddpX</name>
    <name evidence="11" type="ORF">SAMN04489801_6381</name>
</gene>
<evidence type="ECO:0000313" key="11">
    <source>
        <dbReference type="EMBL" id="SDU71380.1"/>
    </source>
</evidence>
<evidence type="ECO:0000313" key="12">
    <source>
        <dbReference type="Proteomes" id="UP000182476"/>
    </source>
</evidence>
<dbReference type="EC" id="3.4.13.22" evidence="9"/>
<comment type="cofactor">
    <cofactor evidence="9">
        <name>Zn(2+)</name>
        <dbReference type="ChEBI" id="CHEBI:29105"/>
    </cofactor>
    <text evidence="9">Binds 1 zinc ion per subunit.</text>
</comment>
<feature type="domain" description="L,D-TPase catalytic" evidence="10">
    <location>
        <begin position="343"/>
        <end position="499"/>
    </location>
</feature>